<reference evidence="1 2" key="1">
    <citation type="submission" date="2016-10" db="EMBL/GenBank/DDBJ databases">
        <authorList>
            <person name="de Groot N.N."/>
        </authorList>
    </citation>
    <scope>NUCLEOTIDE SEQUENCE [LARGE SCALE GENOMIC DNA]</scope>
    <source>
        <strain evidence="1 2">DSM 23995</strain>
    </source>
</reference>
<accession>A0A1I1Z7J0</accession>
<name>A0A1I1Z7J0_9BACI</name>
<dbReference type="STRING" id="930128.SAMN05192532_10183"/>
<protein>
    <submittedName>
        <fullName evidence="1">Uncharacterized protein</fullName>
    </submittedName>
</protein>
<dbReference type="Proteomes" id="UP000199516">
    <property type="component" value="Unassembled WGS sequence"/>
</dbReference>
<dbReference type="RefSeq" id="WP_245757765.1">
    <property type="nucleotide sequence ID" value="NZ_FONT01000001.1"/>
</dbReference>
<evidence type="ECO:0000313" key="1">
    <source>
        <dbReference type="EMBL" id="SFE27685.1"/>
    </source>
</evidence>
<sequence length="76" mass="8921">MDNNHLEKGRLSIMNCPYCQSKTTGKIGTEHYYCWECFVEWTYEGEKITLYQVEEDGSLCCLNDLFGEKFYLEKGS</sequence>
<dbReference type="EMBL" id="FONT01000001">
    <property type="protein sequence ID" value="SFE27685.1"/>
    <property type="molecule type" value="Genomic_DNA"/>
</dbReference>
<keyword evidence="2" id="KW-1185">Reference proteome</keyword>
<evidence type="ECO:0000313" key="2">
    <source>
        <dbReference type="Proteomes" id="UP000199516"/>
    </source>
</evidence>
<gene>
    <name evidence="1" type="ORF">SAMN05192532_10183</name>
</gene>
<dbReference type="AlphaFoldDB" id="A0A1I1Z7J0"/>
<proteinExistence type="predicted"/>
<organism evidence="1 2">
    <name type="scientific">Alteribacillus iranensis</name>
    <dbReference type="NCBI Taxonomy" id="930128"/>
    <lineage>
        <taxon>Bacteria</taxon>
        <taxon>Bacillati</taxon>
        <taxon>Bacillota</taxon>
        <taxon>Bacilli</taxon>
        <taxon>Bacillales</taxon>
        <taxon>Bacillaceae</taxon>
        <taxon>Alteribacillus</taxon>
    </lineage>
</organism>